<feature type="compositionally biased region" description="Basic and acidic residues" evidence="1">
    <location>
        <begin position="14"/>
        <end position="25"/>
    </location>
</feature>
<dbReference type="AlphaFoldDB" id="A0A183GHQ2"/>
<protein>
    <submittedName>
        <fullName evidence="5">MMPL domain-containing protein</fullName>
    </submittedName>
</protein>
<dbReference type="OrthoDB" id="6510177at2759"/>
<feature type="transmembrane region" description="Helical" evidence="2">
    <location>
        <begin position="146"/>
        <end position="175"/>
    </location>
</feature>
<dbReference type="EMBL" id="UZAH01033654">
    <property type="protein sequence ID" value="VDP30363.1"/>
    <property type="molecule type" value="Genomic_DNA"/>
</dbReference>
<evidence type="ECO:0000313" key="3">
    <source>
        <dbReference type="EMBL" id="VDP30363.1"/>
    </source>
</evidence>
<keyword evidence="2" id="KW-0812">Transmembrane</keyword>
<evidence type="ECO:0000256" key="2">
    <source>
        <dbReference type="SAM" id="Phobius"/>
    </source>
</evidence>
<dbReference type="Proteomes" id="UP000050761">
    <property type="component" value="Unassembled WGS sequence"/>
</dbReference>
<reference evidence="5" key="2">
    <citation type="submission" date="2019-09" db="UniProtKB">
        <authorList>
            <consortium name="WormBaseParasite"/>
        </authorList>
    </citation>
    <scope>IDENTIFICATION</scope>
</reference>
<accession>A0A183GHQ2</accession>
<keyword evidence="2" id="KW-1133">Transmembrane helix</keyword>
<name>A0A183GHQ2_HELPZ</name>
<dbReference type="WBParaSite" id="HPBE_0002210401-mRNA-1">
    <property type="protein sequence ID" value="HPBE_0002210401-mRNA-1"/>
    <property type="gene ID" value="HPBE_0002210401"/>
</dbReference>
<keyword evidence="2" id="KW-0472">Membrane</keyword>
<feature type="region of interest" description="Disordered" evidence="1">
    <location>
        <begin position="1"/>
        <end position="25"/>
    </location>
</feature>
<evidence type="ECO:0000256" key="1">
    <source>
        <dbReference type="SAM" id="MobiDB-lite"/>
    </source>
</evidence>
<sequence>MGSFPVLPKPELSFPERKRQPIGEKKQLRSPRMTIWLPAAAMAENCELSLFDKSDRNLQLLSSSNLGIRPECVVHKFPLALYPTKRLGYPSISDFPHEHKGGVKWEKRTHQLDPPQGLMFAHVSVFGCLVYLDIDLDPISMTTQLMAIGFSVVVLVVFLGMCHGLIVLPVVFAALPFKMARVSQEEPHQLTIMDKKTRVGRQASHG</sequence>
<gene>
    <name evidence="3" type="ORF">HPBE_LOCUS22103</name>
</gene>
<organism evidence="4 5">
    <name type="scientific">Heligmosomoides polygyrus</name>
    <name type="common">Parasitic roundworm</name>
    <dbReference type="NCBI Taxonomy" id="6339"/>
    <lineage>
        <taxon>Eukaryota</taxon>
        <taxon>Metazoa</taxon>
        <taxon>Ecdysozoa</taxon>
        <taxon>Nematoda</taxon>
        <taxon>Chromadorea</taxon>
        <taxon>Rhabditida</taxon>
        <taxon>Rhabditina</taxon>
        <taxon>Rhabditomorpha</taxon>
        <taxon>Strongyloidea</taxon>
        <taxon>Heligmosomidae</taxon>
        <taxon>Heligmosomoides</taxon>
    </lineage>
</organism>
<proteinExistence type="predicted"/>
<evidence type="ECO:0000313" key="4">
    <source>
        <dbReference type="Proteomes" id="UP000050761"/>
    </source>
</evidence>
<keyword evidence="4" id="KW-1185">Reference proteome</keyword>
<evidence type="ECO:0000313" key="5">
    <source>
        <dbReference type="WBParaSite" id="HPBE_0002210401-mRNA-1"/>
    </source>
</evidence>
<accession>A0A3P8G768</accession>
<reference evidence="3 4" key="1">
    <citation type="submission" date="2018-11" db="EMBL/GenBank/DDBJ databases">
        <authorList>
            <consortium name="Pathogen Informatics"/>
        </authorList>
    </citation>
    <scope>NUCLEOTIDE SEQUENCE [LARGE SCALE GENOMIC DNA]</scope>
</reference>